<accession>A0ACC2BU35</accession>
<comment type="caution">
    <text evidence="1">The sequence shown here is derived from an EMBL/GenBank/DDBJ whole genome shotgun (WGS) entry which is preliminary data.</text>
</comment>
<evidence type="ECO:0000313" key="2">
    <source>
        <dbReference type="Proteomes" id="UP001162992"/>
    </source>
</evidence>
<name>A0ACC2BU35_DIPCM</name>
<sequence length="160" mass="19103">MKEILDRYEKYSVDVQMKTIFHHESHQPEKLKEQLDQCNQRIRHLLGEDLSALNLNQLEELEQRLYVGLNRIRMKKDEVLLHQIDDLSKKIVTDNELTKPMLDYMNVETREPSRVENIHEELPVQQDHQMCTHNNHYLQTLLQLGPYQPDPPIEIPTSNR</sequence>
<protein>
    <submittedName>
        <fullName evidence="1">Uncharacterized protein</fullName>
    </submittedName>
</protein>
<dbReference type="EMBL" id="CM055104">
    <property type="protein sequence ID" value="KAJ7533308.1"/>
    <property type="molecule type" value="Genomic_DNA"/>
</dbReference>
<dbReference type="Proteomes" id="UP001162992">
    <property type="component" value="Chromosome 13"/>
</dbReference>
<organism evidence="1 2">
    <name type="scientific">Diphasiastrum complanatum</name>
    <name type="common">Issler's clubmoss</name>
    <name type="synonym">Lycopodium complanatum</name>
    <dbReference type="NCBI Taxonomy" id="34168"/>
    <lineage>
        <taxon>Eukaryota</taxon>
        <taxon>Viridiplantae</taxon>
        <taxon>Streptophyta</taxon>
        <taxon>Embryophyta</taxon>
        <taxon>Tracheophyta</taxon>
        <taxon>Lycopodiopsida</taxon>
        <taxon>Lycopodiales</taxon>
        <taxon>Lycopodiaceae</taxon>
        <taxon>Lycopodioideae</taxon>
        <taxon>Diphasiastrum</taxon>
    </lineage>
</organism>
<reference evidence="2" key="1">
    <citation type="journal article" date="2024" name="Proc. Natl. Acad. Sci. U.S.A.">
        <title>Extraordinary preservation of gene collinearity over three hundred million years revealed in homosporous lycophytes.</title>
        <authorList>
            <person name="Li C."/>
            <person name="Wickell D."/>
            <person name="Kuo L.Y."/>
            <person name="Chen X."/>
            <person name="Nie B."/>
            <person name="Liao X."/>
            <person name="Peng D."/>
            <person name="Ji J."/>
            <person name="Jenkins J."/>
            <person name="Williams M."/>
            <person name="Shu S."/>
            <person name="Plott C."/>
            <person name="Barry K."/>
            <person name="Rajasekar S."/>
            <person name="Grimwood J."/>
            <person name="Han X."/>
            <person name="Sun S."/>
            <person name="Hou Z."/>
            <person name="He W."/>
            <person name="Dai G."/>
            <person name="Sun C."/>
            <person name="Schmutz J."/>
            <person name="Leebens-Mack J.H."/>
            <person name="Li F.W."/>
            <person name="Wang L."/>
        </authorList>
    </citation>
    <scope>NUCLEOTIDE SEQUENCE [LARGE SCALE GENOMIC DNA]</scope>
    <source>
        <strain evidence="2">cv. PW_Plant_1</strain>
    </source>
</reference>
<gene>
    <name evidence="1" type="ORF">O6H91_13G042400</name>
</gene>
<keyword evidence="2" id="KW-1185">Reference proteome</keyword>
<evidence type="ECO:0000313" key="1">
    <source>
        <dbReference type="EMBL" id="KAJ7533308.1"/>
    </source>
</evidence>
<proteinExistence type="predicted"/>